<dbReference type="Pfam" id="PF00582">
    <property type="entry name" value="Usp"/>
    <property type="match status" value="1"/>
</dbReference>
<dbReference type="Proteomes" id="UP000264589">
    <property type="component" value="Unassembled WGS sequence"/>
</dbReference>
<name>A0A371RJC7_9PROT</name>
<evidence type="ECO:0000313" key="3">
    <source>
        <dbReference type="EMBL" id="RFB05552.1"/>
    </source>
</evidence>
<evidence type="ECO:0000256" key="1">
    <source>
        <dbReference type="ARBA" id="ARBA00008791"/>
    </source>
</evidence>
<dbReference type="Gene3D" id="3.40.50.12370">
    <property type="match status" value="1"/>
</dbReference>
<dbReference type="EMBL" id="QUQO01000001">
    <property type="protein sequence ID" value="RFB05552.1"/>
    <property type="molecule type" value="Genomic_DNA"/>
</dbReference>
<evidence type="ECO:0000313" key="4">
    <source>
        <dbReference type="Proteomes" id="UP000264589"/>
    </source>
</evidence>
<accession>A0A371RJC7</accession>
<dbReference type="InterPro" id="IPR006016">
    <property type="entry name" value="UspA"/>
</dbReference>
<dbReference type="PANTHER" id="PTHR46268">
    <property type="entry name" value="STRESS RESPONSE PROTEIN NHAX"/>
    <property type="match status" value="1"/>
</dbReference>
<feature type="domain" description="UspA" evidence="2">
    <location>
        <begin position="185"/>
        <end position="283"/>
    </location>
</feature>
<reference evidence="3 4" key="1">
    <citation type="submission" date="2018-08" db="EMBL/GenBank/DDBJ databases">
        <title>Parvularcula sp. SM1705, isolated from surface water of the South Sea China.</title>
        <authorList>
            <person name="Sun L."/>
        </authorList>
    </citation>
    <scope>NUCLEOTIDE SEQUENCE [LARGE SCALE GENOMIC DNA]</scope>
    <source>
        <strain evidence="3 4">SM1705</strain>
    </source>
</reference>
<dbReference type="RefSeq" id="WP_116392185.1">
    <property type="nucleotide sequence ID" value="NZ_QUQO01000001.1"/>
</dbReference>
<dbReference type="PANTHER" id="PTHR46268:SF15">
    <property type="entry name" value="UNIVERSAL STRESS PROTEIN HP_0031"/>
    <property type="match status" value="1"/>
</dbReference>
<gene>
    <name evidence="3" type="ORF">DX908_09920</name>
</gene>
<proteinExistence type="inferred from homology"/>
<comment type="similarity">
    <text evidence="1">Belongs to the universal stress protein A family.</text>
</comment>
<dbReference type="SUPFAM" id="SSF52402">
    <property type="entry name" value="Adenine nucleotide alpha hydrolases-like"/>
    <property type="match status" value="2"/>
</dbReference>
<organism evidence="3 4">
    <name type="scientific">Parvularcula marina</name>
    <dbReference type="NCBI Taxonomy" id="2292771"/>
    <lineage>
        <taxon>Bacteria</taxon>
        <taxon>Pseudomonadati</taxon>
        <taxon>Pseudomonadota</taxon>
        <taxon>Alphaproteobacteria</taxon>
        <taxon>Parvularculales</taxon>
        <taxon>Parvularculaceae</taxon>
        <taxon>Parvularcula</taxon>
    </lineage>
</organism>
<keyword evidence="4" id="KW-1185">Reference proteome</keyword>
<dbReference type="CDD" id="cd00293">
    <property type="entry name" value="USP-like"/>
    <property type="match status" value="1"/>
</dbReference>
<protein>
    <submittedName>
        <fullName evidence="3">Universal stress protein</fullName>
    </submittedName>
</protein>
<evidence type="ECO:0000259" key="2">
    <source>
        <dbReference type="Pfam" id="PF00582"/>
    </source>
</evidence>
<sequence length="284" mass="30541">MYRTLFVPALNDRGFRPSLKAALPIARTFHAHIIAMHVIEPVATIQPSEMAITTDLIARQEDALQDLSEELGRIFLDFCGDENIDVIEPDEVRERPHASAAWVEARGITEERAAGHARLADLVVLSRRAGSAAFSAGFEETMVARTGRPVLIAPEQPGITLPCHPVIAWNGSREAARAVALAEPFLTHAKEATVLSVGPLGAGLPSAEELAVSLRRKGIKATAVTREKPHSGSIRTAIDTAVAEAGGDLLVMGAYSHARWRETIVGGVTRDILRESDLPVLLAH</sequence>
<dbReference type="AlphaFoldDB" id="A0A371RJC7"/>
<comment type="caution">
    <text evidence="3">The sequence shown here is derived from an EMBL/GenBank/DDBJ whole genome shotgun (WGS) entry which is preliminary data.</text>
</comment>
<dbReference type="InParanoid" id="A0A371RJC7"/>
<dbReference type="OrthoDB" id="9804721at2"/>